<comment type="catalytic activity">
    <reaction evidence="7">
        <text>5-amino-6-(D-ribitylamino)uracil + L-tyrosine + S-adenosyl-L-methionine = 5-amino-5-(4-hydroxybenzyl)-6-(D-ribitylimino)-5,6-dihydrouracil + 2-iminoacetate + 5'-deoxyadenosine + L-methionine + H(+)</text>
        <dbReference type="Rhea" id="RHEA:55200"/>
        <dbReference type="ChEBI" id="CHEBI:15378"/>
        <dbReference type="ChEBI" id="CHEBI:15934"/>
        <dbReference type="ChEBI" id="CHEBI:17319"/>
        <dbReference type="ChEBI" id="CHEBI:57844"/>
        <dbReference type="ChEBI" id="CHEBI:58315"/>
        <dbReference type="ChEBI" id="CHEBI:59789"/>
        <dbReference type="ChEBI" id="CHEBI:77846"/>
        <dbReference type="ChEBI" id="CHEBI:85936"/>
        <dbReference type="EC" id="2.5.1.147"/>
    </reaction>
</comment>
<evidence type="ECO:0000256" key="9">
    <source>
        <dbReference type="PIRSR" id="PIRSR004762-2"/>
    </source>
</evidence>
<organism evidence="11 12">
    <name type="scientific">Methanobacterium congolense</name>
    <dbReference type="NCBI Taxonomy" id="118062"/>
    <lineage>
        <taxon>Archaea</taxon>
        <taxon>Methanobacteriati</taxon>
        <taxon>Methanobacteriota</taxon>
        <taxon>Methanomada group</taxon>
        <taxon>Methanobacteria</taxon>
        <taxon>Methanobacteriales</taxon>
        <taxon>Methanobacteriaceae</taxon>
        <taxon>Methanobacterium</taxon>
    </lineage>
</organism>
<dbReference type="PATRIC" id="fig|129848.4.peg.171"/>
<evidence type="ECO:0000256" key="3">
    <source>
        <dbReference type="ARBA" id="ARBA00022691"/>
    </source>
</evidence>
<dbReference type="PIRSF" id="PIRSF004762">
    <property type="entry name" value="CHP00423"/>
    <property type="match status" value="1"/>
</dbReference>
<dbReference type="Proteomes" id="UP000094707">
    <property type="component" value="Chromosome I"/>
</dbReference>
<dbReference type="SFLD" id="SFLDG01389">
    <property type="entry name" value="menaquinone_synthsis_involved"/>
    <property type="match status" value="1"/>
</dbReference>
<dbReference type="EC" id="2.5.1.147" evidence="7"/>
<evidence type="ECO:0000313" key="12">
    <source>
        <dbReference type="Proteomes" id="UP000094707"/>
    </source>
</evidence>
<feature type="binding site" evidence="9">
    <location>
        <position position="65"/>
    </location>
    <ligand>
        <name>S-adenosyl-L-methionine</name>
        <dbReference type="ChEBI" id="CHEBI:59789"/>
    </ligand>
</feature>
<dbReference type="EMBL" id="LT607756">
    <property type="protein sequence ID" value="SCG84752.1"/>
    <property type="molecule type" value="Genomic_DNA"/>
</dbReference>
<feature type="domain" description="Radical SAM core" evidence="10">
    <location>
        <begin position="45"/>
        <end position="272"/>
    </location>
</feature>
<dbReference type="InterPro" id="IPR045567">
    <property type="entry name" value="CofH/MnqC-like_C"/>
</dbReference>
<dbReference type="AlphaFoldDB" id="A0A1D3KZD3"/>
<dbReference type="SFLD" id="SFLDG01064">
    <property type="entry name" value="F420__menaquinone_cofactor_bio"/>
    <property type="match status" value="2"/>
</dbReference>
<accession>A0A1D3KZD3</accession>
<comment type="similarity">
    <text evidence="7">Belongs to the radical SAM superfamily. CofH family.</text>
</comment>
<gene>
    <name evidence="11" type="primary">cofH 1</name>
    <name evidence="7" type="synonym">cofH</name>
    <name evidence="11" type="ORF">MCBB_0164</name>
</gene>
<dbReference type="CDD" id="cd01335">
    <property type="entry name" value="Radical_SAM"/>
    <property type="match status" value="1"/>
</dbReference>
<dbReference type="GO" id="GO:0044689">
    <property type="term" value="F:7,8-didemethyl-8-hydroxy-5-deazariboflavin synthase activity"/>
    <property type="evidence" value="ECO:0007669"/>
    <property type="project" value="TreeGrafter"/>
</dbReference>
<keyword evidence="2 7" id="KW-0808">Transferase</keyword>
<comment type="cofactor">
    <cofactor evidence="7 8">
        <name>[4Fe-4S] cluster</name>
        <dbReference type="ChEBI" id="CHEBI:49883"/>
    </cofactor>
    <text evidence="7 8">Binds 1 [4Fe-4S] cluster. The cluster is coordinated with 3 cysteines and an exchangeable S-adenosyl-L-methionine.</text>
</comment>
<feature type="binding site" evidence="9">
    <location>
        <position position="130"/>
    </location>
    <ligand>
        <name>(3R)-3-methyl-D-ornithine</name>
        <dbReference type="ChEBI" id="CHEBI:64642"/>
    </ligand>
</feature>
<evidence type="ECO:0000256" key="6">
    <source>
        <dbReference type="ARBA" id="ARBA00023014"/>
    </source>
</evidence>
<sequence>MEDIYERSLEGDITKEDALKLVDANPFQLFDVADRLRKGIVGDDVTFVANKAIDITDHCMIECEFCSFRDHIGYEMSVDEIVESVGQSQNIGATEICLFGGVMPHMTVDYYCDIIKAIKSKYDICLHALSPVEIYHTAKVSDMTTFEALKALKEAGMDTMTGASAEILVDSVREKICPKKVSTQEWVDIIKEAHKLDIPTTSTIMYGSVETWEDRIDHLMILRDIQRETHGFTELVPMTFLGLNNKLGQETLGASGMDDLKIHAISRIIMGRDMPNIQVSWVKLGLRTTQIALCCGANDFGGTMMEDKISVAAGASYGEYMPREKIVEVIEAIGRVPVERTTTYERV</sequence>
<dbReference type="NCBIfam" id="TIGR03551">
    <property type="entry name" value="F420_cofH"/>
    <property type="match status" value="1"/>
</dbReference>
<feature type="binding site" evidence="7 8">
    <location>
        <position position="63"/>
    </location>
    <ligand>
        <name>[4Fe-4S] cluster</name>
        <dbReference type="ChEBI" id="CHEBI:49883"/>
        <note>4Fe-4S-S-AdoMet</note>
    </ligand>
</feature>
<dbReference type="PANTHER" id="PTHR43076">
    <property type="entry name" value="FO SYNTHASE (COFH)"/>
    <property type="match status" value="1"/>
</dbReference>
<dbReference type="STRING" id="118062.MCBB_0164"/>
<comment type="pathway">
    <text evidence="7">Cofactor biosynthesis; coenzyme F0 biosynthesis.</text>
</comment>
<dbReference type="OrthoDB" id="8186at2157"/>
<dbReference type="InterPro" id="IPR019940">
    <property type="entry name" value="CofH_family"/>
</dbReference>
<dbReference type="PROSITE" id="PS51918">
    <property type="entry name" value="RADICAL_SAM"/>
    <property type="match status" value="1"/>
</dbReference>
<dbReference type="SFLD" id="SFLDG01388">
    <property type="entry name" value="7_8-didemethyl-8-hydroxy-5-dea"/>
    <property type="match status" value="1"/>
</dbReference>
<feature type="binding site" evidence="7 8">
    <location>
        <position position="66"/>
    </location>
    <ligand>
        <name>[4Fe-4S] cluster</name>
        <dbReference type="ChEBI" id="CHEBI:49883"/>
        <note>4Fe-4S-S-AdoMet</note>
    </ligand>
</feature>
<dbReference type="InterPro" id="IPR007197">
    <property type="entry name" value="rSAM"/>
</dbReference>
<dbReference type="Pfam" id="PF19288">
    <property type="entry name" value="CofH_C"/>
    <property type="match status" value="1"/>
</dbReference>
<dbReference type="KEGG" id="mcub:MCBB_0164"/>
<keyword evidence="4 7" id="KW-0479">Metal-binding</keyword>
<keyword evidence="12" id="KW-1185">Reference proteome</keyword>
<reference evidence="11 12" key="1">
    <citation type="submission" date="2016-08" db="EMBL/GenBank/DDBJ databases">
        <authorList>
            <person name="Seilhamer J.J."/>
        </authorList>
    </citation>
    <scope>NUCLEOTIDE SEQUENCE [LARGE SCALE GENOMIC DNA]</scope>
    <source>
        <strain evidence="11">Buetzberg</strain>
    </source>
</reference>
<evidence type="ECO:0000256" key="8">
    <source>
        <dbReference type="PIRSR" id="PIRSR004762-1"/>
    </source>
</evidence>
<evidence type="ECO:0000256" key="2">
    <source>
        <dbReference type="ARBA" id="ARBA00022679"/>
    </source>
</evidence>
<comment type="subunit">
    <text evidence="7">The FO synthase complex consists of two subunits, CofG and CofH.</text>
</comment>
<proteinExistence type="inferred from homology"/>
<dbReference type="HAMAP" id="MF_01612">
    <property type="entry name" value="FO_synth_sub2"/>
    <property type="match status" value="1"/>
</dbReference>
<evidence type="ECO:0000259" key="10">
    <source>
        <dbReference type="PROSITE" id="PS51918"/>
    </source>
</evidence>
<protein>
    <recommendedName>
        <fullName evidence="7">5-amino-6-(D-ribitylamino)uracil--L-tyrosine 4-hydroxyphenyl transferase</fullName>
        <ecNumber evidence="7">2.5.1.147</ecNumber>
    </recommendedName>
    <alternativeName>
        <fullName evidence="7">FO synthase subunit 2</fullName>
    </alternativeName>
</protein>
<dbReference type="InterPro" id="IPR058240">
    <property type="entry name" value="rSAM_sf"/>
</dbReference>
<dbReference type="GO" id="GO:0005506">
    <property type="term" value="F:iron ion binding"/>
    <property type="evidence" value="ECO:0007669"/>
    <property type="project" value="UniProtKB-UniRule"/>
</dbReference>
<dbReference type="Gene3D" id="3.20.20.70">
    <property type="entry name" value="Aldolase class I"/>
    <property type="match status" value="1"/>
</dbReference>
<evidence type="ECO:0000313" key="11">
    <source>
        <dbReference type="EMBL" id="SCG84752.1"/>
    </source>
</evidence>
<comment type="function">
    <text evidence="7">Catalyzes the radical-mediated synthesis of 5-amino-5-(4-hydroxybenzyl)-6-(D-ribitylimino)-5,6-dihydrouracil from 5-amino-6-(D-ribitylamino)uracil and L-tyrosine.</text>
</comment>
<evidence type="ECO:0000256" key="4">
    <source>
        <dbReference type="ARBA" id="ARBA00022723"/>
    </source>
</evidence>
<dbReference type="SFLD" id="SFLDS00029">
    <property type="entry name" value="Radical_SAM"/>
    <property type="match status" value="2"/>
</dbReference>
<feature type="binding site" evidence="9">
    <location>
        <position position="166"/>
    </location>
    <ligand>
        <name>S-adenosyl-L-methionine</name>
        <dbReference type="ChEBI" id="CHEBI:59789"/>
    </ligand>
</feature>
<dbReference type="GeneID" id="30411028"/>
<keyword evidence="5 7" id="KW-0408">Iron</keyword>
<feature type="binding site" evidence="7 8">
    <location>
        <position position="59"/>
    </location>
    <ligand>
        <name>[4Fe-4S] cluster</name>
        <dbReference type="ChEBI" id="CHEBI:49883"/>
        <note>4Fe-4S-S-AdoMet</note>
    </ligand>
</feature>
<dbReference type="PANTHER" id="PTHR43076:SF1">
    <property type="entry name" value="LIPOYL SYNTHASE 2"/>
    <property type="match status" value="1"/>
</dbReference>
<evidence type="ECO:0000256" key="7">
    <source>
        <dbReference type="HAMAP-Rule" id="MF_01612"/>
    </source>
</evidence>
<dbReference type="Pfam" id="PF04055">
    <property type="entry name" value="Radical_SAM"/>
    <property type="match status" value="1"/>
</dbReference>
<dbReference type="UniPathway" id="UPA00072"/>
<dbReference type="GO" id="GO:0051539">
    <property type="term" value="F:4 iron, 4 sulfur cluster binding"/>
    <property type="evidence" value="ECO:0007669"/>
    <property type="project" value="UniProtKB-KW"/>
</dbReference>
<name>A0A1D3KZD3_9EURY</name>
<evidence type="ECO:0000256" key="5">
    <source>
        <dbReference type="ARBA" id="ARBA00023004"/>
    </source>
</evidence>
<keyword evidence="6 7" id="KW-0411">Iron-sulfur</keyword>
<dbReference type="InterPro" id="IPR034405">
    <property type="entry name" value="F420"/>
</dbReference>
<dbReference type="InterPro" id="IPR020050">
    <property type="entry name" value="FO_synthase_su2"/>
</dbReference>
<feature type="binding site" evidence="9">
    <location>
        <position position="280"/>
    </location>
    <ligand>
        <name>(3R)-3-methyl-D-ornithine</name>
        <dbReference type="ChEBI" id="CHEBI:64642"/>
    </ligand>
</feature>
<dbReference type="InterPro" id="IPR013785">
    <property type="entry name" value="Aldolase_TIM"/>
</dbReference>
<dbReference type="RefSeq" id="WP_071905828.1">
    <property type="nucleotide sequence ID" value="NZ_LT607756.1"/>
</dbReference>
<evidence type="ECO:0000256" key="1">
    <source>
        <dbReference type="ARBA" id="ARBA00022485"/>
    </source>
</evidence>
<dbReference type="SUPFAM" id="SSF102114">
    <property type="entry name" value="Radical SAM enzymes"/>
    <property type="match status" value="1"/>
</dbReference>
<keyword evidence="3 7" id="KW-0949">S-adenosyl-L-methionine</keyword>
<keyword evidence="1 7" id="KW-0004">4Fe-4S</keyword>
<dbReference type="NCBIfam" id="TIGR00423">
    <property type="entry name" value="CofH family radical SAM protein"/>
    <property type="match status" value="1"/>
</dbReference>
<dbReference type="GO" id="GO:0141093">
    <property type="term" value="F:5-amino-6-(D-ribitylamino)uracil--L-tyrosine 4-hydroxyphenyl transferase activity"/>
    <property type="evidence" value="ECO:0007669"/>
    <property type="project" value="UniProtKB-EC"/>
</dbReference>